<dbReference type="InterPro" id="IPR023382">
    <property type="entry name" value="MnmA-like_central_sf"/>
</dbReference>
<feature type="domain" description="tRNA-specific 2-thiouridylase MnmA-like central" evidence="14">
    <location>
        <begin position="280"/>
        <end position="348"/>
    </location>
</feature>
<dbReference type="InterPro" id="IPR046885">
    <property type="entry name" value="MnmA-like_C"/>
</dbReference>
<dbReference type="Gene3D" id="2.40.30.10">
    <property type="entry name" value="Translation factors"/>
    <property type="match status" value="1"/>
</dbReference>
<dbReference type="SUPFAM" id="SSF52402">
    <property type="entry name" value="Adenine nucleotide alpha hydrolases-like"/>
    <property type="match status" value="1"/>
</dbReference>
<comment type="caution">
    <text evidence="15">The sequence shown here is derived from an EMBL/GenBank/DDBJ whole genome shotgun (WGS) entry which is preliminary data.</text>
</comment>
<protein>
    <recommendedName>
        <fullName evidence="3">tRNA-5-taurinomethyluridine 2-sulfurtransferase</fullName>
        <ecNumber evidence="3">2.8.1.14</ecNumber>
    </recommendedName>
</protein>
<evidence type="ECO:0000256" key="7">
    <source>
        <dbReference type="ARBA" id="ARBA00022741"/>
    </source>
</evidence>
<evidence type="ECO:0000256" key="10">
    <source>
        <dbReference type="ARBA" id="ARBA00023157"/>
    </source>
</evidence>
<dbReference type="Pfam" id="PF03054">
    <property type="entry name" value="tRNA_Me_trans"/>
    <property type="match status" value="1"/>
</dbReference>
<accession>A0A4T0X6K8</accession>
<dbReference type="Pfam" id="PF20258">
    <property type="entry name" value="tRNA_Me_trans_C"/>
    <property type="match status" value="1"/>
</dbReference>
<keyword evidence="10" id="KW-1015">Disulfide bond</keyword>
<evidence type="ECO:0000256" key="8">
    <source>
        <dbReference type="ARBA" id="ARBA00022840"/>
    </source>
</evidence>
<evidence type="ECO:0000256" key="4">
    <source>
        <dbReference type="ARBA" id="ARBA00022555"/>
    </source>
</evidence>
<keyword evidence="6" id="KW-0819">tRNA processing</keyword>
<dbReference type="Proteomes" id="UP000307173">
    <property type="component" value="Unassembled WGS sequence"/>
</dbReference>
<evidence type="ECO:0000256" key="2">
    <source>
        <dbReference type="ARBA" id="ARBA00006191"/>
    </source>
</evidence>
<evidence type="ECO:0000259" key="14">
    <source>
        <dbReference type="Pfam" id="PF20259"/>
    </source>
</evidence>
<dbReference type="Gene3D" id="2.30.30.280">
    <property type="entry name" value="Adenine nucleotide alpha hydrolases-like domains"/>
    <property type="match status" value="1"/>
</dbReference>
<dbReference type="NCBIfam" id="TIGR00420">
    <property type="entry name" value="trmU"/>
    <property type="match status" value="1"/>
</dbReference>
<dbReference type="GO" id="GO:0002143">
    <property type="term" value="P:tRNA wobble position uridine thiolation"/>
    <property type="evidence" value="ECO:0007669"/>
    <property type="project" value="TreeGrafter"/>
</dbReference>
<dbReference type="EC" id="2.8.1.14" evidence="3"/>
<evidence type="ECO:0000256" key="1">
    <source>
        <dbReference type="ARBA" id="ARBA00003986"/>
    </source>
</evidence>
<reference evidence="15 16" key="1">
    <citation type="journal article" date="2019" name="Front. Genet.">
        <title>Whole-Genome Sequencing of the Opportunistic Yeast Pathogen Candida inconspicua Uncovers Its Hybrid Origin.</title>
        <authorList>
            <person name="Mixao V."/>
            <person name="Hansen A.P."/>
            <person name="Saus E."/>
            <person name="Boekhout T."/>
            <person name="Lass-Florl C."/>
            <person name="Gabaldon T."/>
        </authorList>
    </citation>
    <scope>NUCLEOTIDE SEQUENCE [LARGE SCALE GENOMIC DNA]</scope>
    <source>
        <strain evidence="15 16">CBS 180</strain>
    </source>
</reference>
<proteinExistence type="inferred from homology"/>
<organism evidence="15 16">
    <name type="scientific">Pichia inconspicua</name>
    <dbReference type="NCBI Taxonomy" id="52247"/>
    <lineage>
        <taxon>Eukaryota</taxon>
        <taxon>Fungi</taxon>
        <taxon>Dikarya</taxon>
        <taxon>Ascomycota</taxon>
        <taxon>Saccharomycotina</taxon>
        <taxon>Pichiomycetes</taxon>
        <taxon>Pichiales</taxon>
        <taxon>Pichiaceae</taxon>
        <taxon>Pichia</taxon>
    </lineage>
</organism>
<feature type="signal peptide" evidence="12">
    <location>
        <begin position="1"/>
        <end position="17"/>
    </location>
</feature>
<comment type="catalytic activity">
    <reaction evidence="11">
        <text>5-taurinomethyluridine(34) in tRNA + S-sulfanyl-L-cysteinyl-[protein] + AH2 + ATP = 5-taurinomethyl-2-thiouridine(34) in tRNA + L-cysteinyl-[protein] + A + AMP + diphosphate + H(+)</text>
        <dbReference type="Rhea" id="RHEA:47040"/>
        <dbReference type="Rhea" id="RHEA-COMP:10131"/>
        <dbReference type="Rhea" id="RHEA-COMP:11726"/>
        <dbReference type="Rhea" id="RHEA-COMP:11732"/>
        <dbReference type="Rhea" id="RHEA-COMP:11733"/>
        <dbReference type="ChEBI" id="CHEBI:13193"/>
        <dbReference type="ChEBI" id="CHEBI:15378"/>
        <dbReference type="ChEBI" id="CHEBI:17499"/>
        <dbReference type="ChEBI" id="CHEBI:29950"/>
        <dbReference type="ChEBI" id="CHEBI:30616"/>
        <dbReference type="ChEBI" id="CHEBI:33019"/>
        <dbReference type="ChEBI" id="CHEBI:61963"/>
        <dbReference type="ChEBI" id="CHEBI:87171"/>
        <dbReference type="ChEBI" id="CHEBI:87172"/>
        <dbReference type="ChEBI" id="CHEBI:456215"/>
        <dbReference type="EC" id="2.8.1.14"/>
    </reaction>
</comment>
<dbReference type="GO" id="GO:0005524">
    <property type="term" value="F:ATP binding"/>
    <property type="evidence" value="ECO:0007669"/>
    <property type="project" value="UniProtKB-KW"/>
</dbReference>
<name>A0A4T0X6K8_9ASCO</name>
<evidence type="ECO:0000256" key="5">
    <source>
        <dbReference type="ARBA" id="ARBA00022679"/>
    </source>
</evidence>
<dbReference type="FunFam" id="2.30.30.280:FF:000001">
    <property type="entry name" value="tRNA-specific 2-thiouridylase MnmA"/>
    <property type="match status" value="1"/>
</dbReference>
<keyword evidence="12" id="KW-0732">Signal</keyword>
<comment type="similarity">
    <text evidence="2">Belongs to the MnmA/TRMU family.</text>
</comment>
<dbReference type="STRING" id="52247.A0A4T0X6K8"/>
<dbReference type="PANTHER" id="PTHR11933:SF5">
    <property type="entry name" value="MITOCHONDRIAL TRNA-SPECIFIC 2-THIOURIDYLASE 1"/>
    <property type="match status" value="1"/>
</dbReference>
<sequence>MFTSLLRVPVLFRASLADVYRVKCCLGLVFTSKRHFSQQKQLHIASNDARFFKTVIPGENFIQAVPDVNDEIVVAMSSGVDSSVSALMYASRFKKVRGIFMANWSPDKVVNANAKCTVDEDWLQVKEICNQLSIPCERVNFEKEYWTQVFEPMLQQYEKGLTPNPDIGCNKYVKFGKLVEYLESKFTNGEKWWLVTGHYCRIMKDTRTGDSHIFRADYKSKDQSYYLTSVNNNQLERLLMPMGHYSKPEIRDTANDYNLLSKDKPDSQGLCFVSQIGKFKDFLNEYIPPNPGNIVTSDGKVWGKHNGLWSATIGQKSGISMPQGDPKYKGVWLVSGKNIERNELVISRKDDKDAFYKDKINVDLSSWYWMDPKMKWDNIKTDGSINCQIRSLQIPNVVKNISINNGIATFTIDEKIFGIAAGQTLALYHNDRLLGSGIMC</sequence>
<keyword evidence="9" id="KW-0694">RNA-binding</keyword>
<evidence type="ECO:0000313" key="15">
    <source>
        <dbReference type="EMBL" id="TID31128.1"/>
    </source>
</evidence>
<evidence type="ECO:0000256" key="9">
    <source>
        <dbReference type="ARBA" id="ARBA00022884"/>
    </source>
</evidence>
<dbReference type="Pfam" id="PF20259">
    <property type="entry name" value="tRNA_Me_trans_M"/>
    <property type="match status" value="1"/>
</dbReference>
<dbReference type="CDD" id="cd01998">
    <property type="entry name" value="MnmA_TRMU-like"/>
    <property type="match status" value="1"/>
</dbReference>
<keyword evidence="5" id="KW-0808">Transferase</keyword>
<dbReference type="GO" id="GO:0016783">
    <property type="term" value="F:sulfurtransferase activity"/>
    <property type="evidence" value="ECO:0007669"/>
    <property type="project" value="InterPro"/>
</dbReference>
<feature type="domain" description="tRNA-specific 2-thiouridylase MnmA-like C-terminal" evidence="13">
    <location>
        <begin position="364"/>
        <end position="438"/>
    </location>
</feature>
<keyword evidence="7" id="KW-0547">Nucleotide-binding</keyword>
<dbReference type="InterPro" id="IPR014729">
    <property type="entry name" value="Rossmann-like_a/b/a_fold"/>
</dbReference>
<keyword evidence="4" id="KW-0820">tRNA-binding</keyword>
<dbReference type="Gene3D" id="3.40.50.620">
    <property type="entry name" value="HUPs"/>
    <property type="match status" value="1"/>
</dbReference>
<dbReference type="OrthoDB" id="3685at2759"/>
<gene>
    <name evidence="15" type="ORF">CANINC_000280</name>
</gene>
<evidence type="ECO:0000256" key="11">
    <source>
        <dbReference type="ARBA" id="ARBA00049564"/>
    </source>
</evidence>
<evidence type="ECO:0000313" key="16">
    <source>
        <dbReference type="Proteomes" id="UP000307173"/>
    </source>
</evidence>
<dbReference type="FunFam" id="3.40.50.620:FF:000115">
    <property type="entry name" value="tRNA-specific 2-thiouridylase MnmA"/>
    <property type="match status" value="1"/>
</dbReference>
<keyword evidence="8" id="KW-0067">ATP-binding</keyword>
<dbReference type="InterPro" id="IPR004506">
    <property type="entry name" value="MnmA-like"/>
</dbReference>
<comment type="function">
    <text evidence="1">Catalyzes the 2-thiolation of uridine at the wobble position (U34) of mitochondrial tRNA(Lys), tRNA(Glu) and tRNA(Gln). Required for the formation of 5-taurinomethyl-2-thiouridine (tm5s2U) of mitochondrial tRNA(Lys), tRNA(Glu), and tRNA(Gln) at the wobble position. ATP is required to activate the C2 atom of the wobble base.</text>
</comment>
<dbReference type="InterPro" id="IPR046884">
    <property type="entry name" value="MnmA-like_central"/>
</dbReference>
<evidence type="ECO:0000256" key="12">
    <source>
        <dbReference type="SAM" id="SignalP"/>
    </source>
</evidence>
<evidence type="ECO:0000256" key="6">
    <source>
        <dbReference type="ARBA" id="ARBA00022694"/>
    </source>
</evidence>
<dbReference type="EMBL" id="SELW01000047">
    <property type="protein sequence ID" value="TID31128.1"/>
    <property type="molecule type" value="Genomic_DNA"/>
</dbReference>
<dbReference type="GO" id="GO:0000049">
    <property type="term" value="F:tRNA binding"/>
    <property type="evidence" value="ECO:0007669"/>
    <property type="project" value="UniProtKB-KW"/>
</dbReference>
<evidence type="ECO:0000256" key="3">
    <source>
        <dbReference type="ARBA" id="ARBA00011953"/>
    </source>
</evidence>
<keyword evidence="16" id="KW-1185">Reference proteome</keyword>
<dbReference type="GO" id="GO:0005739">
    <property type="term" value="C:mitochondrion"/>
    <property type="evidence" value="ECO:0007669"/>
    <property type="project" value="TreeGrafter"/>
</dbReference>
<evidence type="ECO:0000259" key="13">
    <source>
        <dbReference type="Pfam" id="PF20258"/>
    </source>
</evidence>
<dbReference type="PANTHER" id="PTHR11933">
    <property type="entry name" value="TRNA 5-METHYLAMINOMETHYL-2-THIOURIDYLATE -METHYLTRANSFERASE"/>
    <property type="match status" value="1"/>
</dbReference>
<dbReference type="AlphaFoldDB" id="A0A4T0X6K8"/>
<feature type="chain" id="PRO_5020625681" description="tRNA-5-taurinomethyluridine 2-sulfurtransferase" evidence="12">
    <location>
        <begin position="18"/>
        <end position="440"/>
    </location>
</feature>
<dbReference type="NCBIfam" id="NF001138">
    <property type="entry name" value="PRK00143.1"/>
    <property type="match status" value="1"/>
</dbReference>